<keyword evidence="2" id="KW-0488">Methylation</keyword>
<dbReference type="NCBIfam" id="TIGR02532">
    <property type="entry name" value="IV_pilin_GFxxxE"/>
    <property type="match status" value="1"/>
</dbReference>
<feature type="transmembrane region" description="Helical" evidence="6">
    <location>
        <begin position="40"/>
        <end position="62"/>
    </location>
</feature>
<dbReference type="GO" id="GO:0015628">
    <property type="term" value="P:protein secretion by the type II secretion system"/>
    <property type="evidence" value="ECO:0007669"/>
    <property type="project" value="InterPro"/>
</dbReference>
<keyword evidence="4 6" id="KW-1133">Transmembrane helix</keyword>
<dbReference type="InterPro" id="IPR012902">
    <property type="entry name" value="N_methyl_site"/>
</dbReference>
<evidence type="ECO:0000313" key="7">
    <source>
        <dbReference type="EMBL" id="ADN14883.1"/>
    </source>
</evidence>
<dbReference type="InterPro" id="IPR045584">
    <property type="entry name" value="Pilin-like"/>
</dbReference>
<dbReference type="Gene3D" id="3.30.700.10">
    <property type="entry name" value="Glycoprotein, Type 4 Pilin"/>
    <property type="match status" value="1"/>
</dbReference>
<dbReference type="InterPro" id="IPR031975">
    <property type="entry name" value="Pilin_GH"/>
</dbReference>
<dbReference type="Pfam" id="PF07963">
    <property type="entry name" value="N_methyl"/>
    <property type="match status" value="1"/>
</dbReference>
<evidence type="ECO:0000313" key="8">
    <source>
        <dbReference type="Proteomes" id="UP000008206"/>
    </source>
</evidence>
<evidence type="ECO:0000256" key="2">
    <source>
        <dbReference type="ARBA" id="ARBA00022481"/>
    </source>
</evidence>
<dbReference type="InterPro" id="IPR000983">
    <property type="entry name" value="Bac_GSPG_pilin"/>
</dbReference>
<dbReference type="SUPFAM" id="SSF54523">
    <property type="entry name" value="Pili subunits"/>
    <property type="match status" value="1"/>
</dbReference>
<dbReference type="KEGG" id="cyj:Cyan7822_2926"/>
<evidence type="ECO:0000256" key="4">
    <source>
        <dbReference type="ARBA" id="ARBA00022989"/>
    </source>
</evidence>
<evidence type="ECO:0000256" key="6">
    <source>
        <dbReference type="SAM" id="Phobius"/>
    </source>
</evidence>
<dbReference type="AlphaFoldDB" id="E0U7S1"/>
<dbReference type="STRING" id="497965.Cyan7822_2926"/>
<dbReference type="eggNOG" id="COG2165">
    <property type="taxonomic scope" value="Bacteria"/>
</dbReference>
<dbReference type="EMBL" id="CP002198">
    <property type="protein sequence ID" value="ADN14883.1"/>
    <property type="molecule type" value="Genomic_DNA"/>
</dbReference>
<protein>
    <submittedName>
        <fullName evidence="7">Pilin polypeptide</fullName>
    </submittedName>
</protein>
<name>E0U7S1_GLOV7</name>
<comment type="subcellular location">
    <subcellularLocation>
        <location evidence="1">Membrane</location>
        <topology evidence="1">Single-pass membrane protein</topology>
    </subcellularLocation>
</comment>
<evidence type="ECO:0000256" key="1">
    <source>
        <dbReference type="ARBA" id="ARBA00004167"/>
    </source>
</evidence>
<dbReference type="GO" id="GO:0016020">
    <property type="term" value="C:membrane"/>
    <property type="evidence" value="ECO:0007669"/>
    <property type="project" value="UniProtKB-SubCell"/>
</dbReference>
<keyword evidence="8" id="KW-1185">Reference proteome</keyword>
<gene>
    <name evidence="7" type="ordered locus">Cyan7822_2926</name>
</gene>
<dbReference type="PROSITE" id="PS00409">
    <property type="entry name" value="PROKAR_NTER_METHYL"/>
    <property type="match status" value="1"/>
</dbReference>
<dbReference type="GO" id="GO:0015627">
    <property type="term" value="C:type II protein secretion system complex"/>
    <property type="evidence" value="ECO:0007669"/>
    <property type="project" value="InterPro"/>
</dbReference>
<keyword evidence="5 6" id="KW-0472">Membrane</keyword>
<organism evidence="7 8">
    <name type="scientific">Gloeothece verrucosa (strain PCC 7822)</name>
    <name type="common">Cyanothece sp. (strain PCC 7822)</name>
    <dbReference type="NCBI Taxonomy" id="497965"/>
    <lineage>
        <taxon>Bacteria</taxon>
        <taxon>Bacillati</taxon>
        <taxon>Cyanobacteriota</taxon>
        <taxon>Cyanophyceae</taxon>
        <taxon>Oscillatoriophycideae</taxon>
        <taxon>Chroococcales</taxon>
        <taxon>Aphanothecaceae</taxon>
        <taxon>Gloeothece</taxon>
        <taxon>Gloeothece verrucosa</taxon>
    </lineage>
</organism>
<sequence>MFYVEPKNFISAPKEKRMNSQFKIKFLNHLNKKNNKGFTLIELLVVVIIIGVLAAIALPNLLGQVAKGRQAEAKNNLGAINRAQQAYRLEEATFGALSNLPIKVTGQYYDFSDGATAASATGANQKASAKTAYDNDILDYKSAVGQMSDGTFSAVICEQTTNPSAATPGDATAGTATAQAACPTDTKAIK</sequence>
<dbReference type="PRINTS" id="PR00813">
    <property type="entry name" value="BCTERIALGSPG"/>
</dbReference>
<evidence type="ECO:0000256" key="5">
    <source>
        <dbReference type="ARBA" id="ARBA00023136"/>
    </source>
</evidence>
<dbReference type="HOGENOM" id="CLU_091705_5_2_3"/>
<evidence type="ECO:0000256" key="3">
    <source>
        <dbReference type="ARBA" id="ARBA00022692"/>
    </source>
</evidence>
<keyword evidence="3 6" id="KW-0812">Transmembrane</keyword>
<accession>E0U7S1</accession>
<reference evidence="8" key="1">
    <citation type="journal article" date="2011" name="MBio">
        <title>Novel metabolic attributes of the genus Cyanothece, comprising a group of unicellular nitrogen-fixing Cyanobacteria.</title>
        <authorList>
            <person name="Bandyopadhyay A."/>
            <person name="Elvitigala T."/>
            <person name="Welsh E."/>
            <person name="Stockel J."/>
            <person name="Liberton M."/>
            <person name="Min H."/>
            <person name="Sherman L.A."/>
            <person name="Pakrasi H.B."/>
        </authorList>
    </citation>
    <scope>NUCLEOTIDE SEQUENCE [LARGE SCALE GENOMIC DNA]</scope>
    <source>
        <strain evidence="8">PCC 7822</strain>
    </source>
</reference>
<dbReference type="Proteomes" id="UP000008206">
    <property type="component" value="Chromosome"/>
</dbReference>
<dbReference type="PANTHER" id="PTHR30093">
    <property type="entry name" value="GENERAL SECRETION PATHWAY PROTEIN G"/>
    <property type="match status" value="1"/>
</dbReference>
<dbReference type="Pfam" id="PF16734">
    <property type="entry name" value="Pilin_GH"/>
    <property type="match status" value="1"/>
</dbReference>
<dbReference type="PANTHER" id="PTHR30093:SF44">
    <property type="entry name" value="TYPE II SECRETION SYSTEM CORE PROTEIN G"/>
    <property type="match status" value="1"/>
</dbReference>
<proteinExistence type="predicted"/>